<keyword evidence="1" id="KW-0812">Transmembrane</keyword>
<gene>
    <name evidence="2" type="ORF">METZ01_LOCUS2966</name>
</gene>
<reference evidence="2" key="1">
    <citation type="submission" date="2018-05" db="EMBL/GenBank/DDBJ databases">
        <authorList>
            <person name="Lanie J.A."/>
            <person name="Ng W.-L."/>
            <person name="Kazmierczak K.M."/>
            <person name="Andrzejewski T.M."/>
            <person name="Davidsen T.M."/>
            <person name="Wayne K.J."/>
            <person name="Tettelin H."/>
            <person name="Glass J.I."/>
            <person name="Rusch D."/>
            <person name="Podicherti R."/>
            <person name="Tsui H.-C.T."/>
            <person name="Winkler M.E."/>
        </authorList>
    </citation>
    <scope>NUCLEOTIDE SEQUENCE</scope>
</reference>
<name>A0A381N687_9ZZZZ</name>
<evidence type="ECO:0000256" key="1">
    <source>
        <dbReference type="SAM" id="Phobius"/>
    </source>
</evidence>
<accession>A0A381N687</accession>
<evidence type="ECO:0008006" key="3">
    <source>
        <dbReference type="Google" id="ProtNLM"/>
    </source>
</evidence>
<sequence>MIRSFHKYLSLIISIQLLLWTVSGIYFAFNKIELIRGEQYLVNEEVFDLDLTNVKGTFNAKSLNIIKRLDEWVVRAEGESGVYYRDLNGDQLLELSAEEAKQIVKQKTSLTPLTAEKIKSSDRGSEFRGRNLPLFKVSTESKDSVNVYVQALSGEIAAIRSDSWRTWDFFWGVHIIDYRDRDNINNLLLKVFSFLALISALSGIALFFKTLKKI</sequence>
<dbReference type="AlphaFoldDB" id="A0A381N687"/>
<evidence type="ECO:0000313" key="2">
    <source>
        <dbReference type="EMBL" id="SUZ50112.1"/>
    </source>
</evidence>
<feature type="transmembrane region" description="Helical" evidence="1">
    <location>
        <begin position="187"/>
        <end position="208"/>
    </location>
</feature>
<dbReference type="EMBL" id="UINC01000153">
    <property type="protein sequence ID" value="SUZ50112.1"/>
    <property type="molecule type" value="Genomic_DNA"/>
</dbReference>
<proteinExistence type="predicted"/>
<keyword evidence="1" id="KW-0472">Membrane</keyword>
<protein>
    <recommendedName>
        <fullName evidence="3">PepSY domain-containing protein</fullName>
    </recommendedName>
</protein>
<keyword evidence="1" id="KW-1133">Transmembrane helix</keyword>
<organism evidence="2">
    <name type="scientific">marine metagenome</name>
    <dbReference type="NCBI Taxonomy" id="408172"/>
    <lineage>
        <taxon>unclassified sequences</taxon>
        <taxon>metagenomes</taxon>
        <taxon>ecological metagenomes</taxon>
    </lineage>
</organism>